<feature type="chain" id="PRO_5046132625" description="Outer membrane protein beta-barrel domain-containing protein" evidence="1">
    <location>
        <begin position="22"/>
        <end position="260"/>
    </location>
</feature>
<feature type="signal peptide" evidence="1">
    <location>
        <begin position="1"/>
        <end position="21"/>
    </location>
</feature>
<dbReference type="Proteomes" id="UP001055955">
    <property type="component" value="Chromosome"/>
</dbReference>
<evidence type="ECO:0000313" key="2">
    <source>
        <dbReference type="EMBL" id="UTC24324.1"/>
    </source>
</evidence>
<protein>
    <recommendedName>
        <fullName evidence="4">Outer membrane protein beta-barrel domain-containing protein</fullName>
    </recommendedName>
</protein>
<organism evidence="2 3">
    <name type="scientific">Candidatus Comchoanobacter bicostacola</name>
    <dbReference type="NCBI Taxonomy" id="2919598"/>
    <lineage>
        <taxon>Bacteria</taxon>
        <taxon>Pseudomonadati</taxon>
        <taxon>Pseudomonadota</taxon>
        <taxon>Gammaproteobacteria</taxon>
        <taxon>Candidatus Comchoanobacterales</taxon>
        <taxon>Candidatus Comchoanobacteraceae</taxon>
        <taxon>Candidatus Comchoanobacter</taxon>
    </lineage>
</organism>
<proteinExistence type="predicted"/>
<evidence type="ECO:0000313" key="3">
    <source>
        <dbReference type="Proteomes" id="UP001055955"/>
    </source>
</evidence>
<dbReference type="EMBL" id="CP092900">
    <property type="protein sequence ID" value="UTC24324.1"/>
    <property type="molecule type" value="Genomic_DNA"/>
</dbReference>
<dbReference type="RefSeq" id="WP_258568108.1">
    <property type="nucleotide sequence ID" value="NZ_CP092900.1"/>
</dbReference>
<gene>
    <name evidence="2" type="ORF">MMH89_03695</name>
</gene>
<evidence type="ECO:0008006" key="4">
    <source>
        <dbReference type="Google" id="ProtNLM"/>
    </source>
</evidence>
<accession>A0ABY5DKB5</accession>
<reference evidence="2 3" key="1">
    <citation type="journal article" date="2022" name="Nat. Microbiol.">
        <title>The microbiome of a bacterivorous marine choanoflagellate contains a resource-demanding obligate bacterial associate.</title>
        <authorList>
            <person name="Needham D.M."/>
            <person name="Poirier C."/>
            <person name="Bachy C."/>
            <person name="George E.E."/>
            <person name="Wilken S."/>
            <person name="Yung C.C.M."/>
            <person name="Limardo A.J."/>
            <person name="Morando M."/>
            <person name="Sudek L."/>
            <person name="Malmstrom R.R."/>
            <person name="Keeling P.J."/>
            <person name="Santoro A.E."/>
            <person name="Worden A.Z."/>
        </authorList>
    </citation>
    <scope>NUCLEOTIDE SEQUENCE [LARGE SCALE GENOMIC DNA]</scope>
    <source>
        <strain evidence="2 3">Comchoano-1</strain>
    </source>
</reference>
<keyword evidence="1" id="KW-0732">Signal</keyword>
<sequence length="260" mass="27043">MTHLLKATIAGLVLASPFAVARDYNGADGESGINIKASFKAGSAQDVLTAKGTRAATYGANTTDSNVLANQVRQAALVTGGTVLKESADKMDLYGAAEISFGMDLDNEMSVEAFLEVSGLRNDAVVLGLPAGAAAPATATVEHKIAYAPGVKFFYGPVGIGVKYNVADLDYVLSTATGNTVNVKNHNFYIGLFGRTSLDLGGSDLNEMFLGTEFYTTLNTSAESDVTTFVNALHSGTDVTDTYYNSTHAAITLSVGIANV</sequence>
<name>A0ABY5DKB5_9GAMM</name>
<evidence type="ECO:0000256" key="1">
    <source>
        <dbReference type="SAM" id="SignalP"/>
    </source>
</evidence>
<keyword evidence="3" id="KW-1185">Reference proteome</keyword>